<evidence type="ECO:0000313" key="4">
    <source>
        <dbReference type="Proteomes" id="UP000614047"/>
    </source>
</evidence>
<dbReference type="GO" id="GO:0005829">
    <property type="term" value="C:cytosol"/>
    <property type="evidence" value="ECO:0007669"/>
    <property type="project" value="TreeGrafter"/>
</dbReference>
<dbReference type="GO" id="GO:0004386">
    <property type="term" value="F:helicase activity"/>
    <property type="evidence" value="ECO:0007669"/>
    <property type="project" value="UniProtKB-KW"/>
</dbReference>
<gene>
    <name evidence="3" type="ORF">IW256_002182</name>
</gene>
<dbReference type="Proteomes" id="UP000614047">
    <property type="component" value="Unassembled WGS sequence"/>
</dbReference>
<protein>
    <submittedName>
        <fullName evidence="3">Superfamily II DNA or RNA helicase</fullName>
    </submittedName>
</protein>
<feature type="transmembrane region" description="Helical" evidence="1">
    <location>
        <begin position="708"/>
        <end position="730"/>
    </location>
</feature>
<dbReference type="AlphaFoldDB" id="A0A931GQ39"/>
<dbReference type="InterPro" id="IPR006935">
    <property type="entry name" value="Helicase/UvrB_N"/>
</dbReference>
<keyword evidence="1" id="KW-0812">Transmembrane</keyword>
<dbReference type="PROSITE" id="PS51192">
    <property type="entry name" value="HELICASE_ATP_BIND_1"/>
    <property type="match status" value="1"/>
</dbReference>
<comment type="caution">
    <text evidence="3">The sequence shown here is derived from an EMBL/GenBank/DDBJ whole genome shotgun (WGS) entry which is preliminary data.</text>
</comment>
<keyword evidence="3" id="KW-0547">Nucleotide-binding</keyword>
<keyword evidence="3" id="KW-0067">ATP-binding</keyword>
<dbReference type="SUPFAM" id="SSF52540">
    <property type="entry name" value="P-loop containing nucleoside triphosphate hydrolases"/>
    <property type="match status" value="2"/>
</dbReference>
<dbReference type="EMBL" id="JADOUA010000001">
    <property type="protein sequence ID" value="MBG6088069.1"/>
    <property type="molecule type" value="Genomic_DNA"/>
</dbReference>
<reference evidence="3" key="1">
    <citation type="submission" date="2020-11" db="EMBL/GenBank/DDBJ databases">
        <title>Sequencing the genomes of 1000 actinobacteria strains.</title>
        <authorList>
            <person name="Klenk H.-P."/>
        </authorList>
    </citation>
    <scope>NUCLEOTIDE SEQUENCE</scope>
    <source>
        <strain evidence="3">DSM 43175</strain>
    </source>
</reference>
<dbReference type="Gene3D" id="3.40.50.300">
    <property type="entry name" value="P-loop containing nucleotide triphosphate hydrolases"/>
    <property type="match status" value="2"/>
</dbReference>
<keyword evidence="1" id="KW-1133">Transmembrane helix</keyword>
<dbReference type="GO" id="GO:0003677">
    <property type="term" value="F:DNA binding"/>
    <property type="evidence" value="ECO:0007669"/>
    <property type="project" value="InterPro"/>
</dbReference>
<dbReference type="RefSeq" id="WP_197010845.1">
    <property type="nucleotide sequence ID" value="NZ_BAABES010000008.1"/>
</dbReference>
<organism evidence="3 4">
    <name type="scientific">Actinomadura viridis</name>
    <dbReference type="NCBI Taxonomy" id="58110"/>
    <lineage>
        <taxon>Bacteria</taxon>
        <taxon>Bacillati</taxon>
        <taxon>Actinomycetota</taxon>
        <taxon>Actinomycetes</taxon>
        <taxon>Streptosporangiales</taxon>
        <taxon>Thermomonosporaceae</taxon>
        <taxon>Actinomadura</taxon>
    </lineage>
</organism>
<dbReference type="SMART" id="SM00487">
    <property type="entry name" value="DEXDc"/>
    <property type="match status" value="1"/>
</dbReference>
<dbReference type="InterPro" id="IPR050742">
    <property type="entry name" value="Helicase_Restrict-Modif_Enz"/>
</dbReference>
<proteinExistence type="predicted"/>
<name>A0A931GQ39_9ACTN</name>
<evidence type="ECO:0000256" key="1">
    <source>
        <dbReference type="SAM" id="Phobius"/>
    </source>
</evidence>
<feature type="domain" description="Helicase ATP-binding" evidence="2">
    <location>
        <begin position="25"/>
        <end position="199"/>
    </location>
</feature>
<sequence length="949" mass="101200">MNDDRARWPGELRPYQAEALGRLDRAWAEGRSRAWVVLPPGTGKTLVGLEAARRLGRRTVVLVPNTAIQHQWVAHWRRCGGTAGTDRALRHPVTVLTYQSVAVFDPDAETDEEGRRTGRRGSLMRLLHDNGRALVAALHDAGPLTLVLDECHHLLDVWGRLLAEILDGLPDARVLGLTATPPESLTPGEAELVDALFGTPIPGASIPAMVRQGYLAPFAELAWLTTPTAVETAYVEGEAERFAELTAGLLEPGFTTTGLLEWLDARMIDRTAGEGGAVPWSRVEAAEPRIAAAALRFHHAGLLALPPGARPREEHRRAPTAEDWVALLNDYVVHCLLPSPDPKDAAALEAVRRALPAVGHQLTRRGIRASRSPVDRVLARSAAKTHAATEIAAAEAASLGARLRCLVLCDHERAGATLPARLRDVLDAEAGSAWLMLTGLAADPRTRALSPMLVTGRTVAADEETARAFVLKHHGRGLAVEPAGGGVALITGPWTSAAWVPLITAFFEAGRCQVLVGTRGLLGEGWDARGVNALIDLTTATTPTAVVQTRGRALRLDPSWPGKTANTWTVVCVTDRHPKGTADWDRFVRKHAGYLAAAPDGEIVAGVAHVDASFSPYAPPAAASFDRLNREMLARAEDRAATRAGWRLGTSFRDELVHTLRIRPARTTAVALAAPAAGLVPPGSVPSEGLATGRPPLPPLYVPRRAGVLAGTLLSSLFTTAAGVVTAAALGAMECLVLVATALALTAAVAVTLEVRGRRRAAASRRARERAVEEAATRLDALPEEPAVTGFAYAVADALKGTGLSRRGAEGVTVRPEPDGTYRFSLTDVDAATSRRFAVALDEVLGPMATPRYVVPRYVVRPRTGRERRERALLWCGGSARADGVVYHSVPSVFGQNLTRTNAFVNAWNTWVSAGTAVRASTPEGEGILATHRGEDPFEATTVLRVAWD</sequence>
<dbReference type="GO" id="GO:0016787">
    <property type="term" value="F:hydrolase activity"/>
    <property type="evidence" value="ECO:0007669"/>
    <property type="project" value="InterPro"/>
</dbReference>
<evidence type="ECO:0000259" key="2">
    <source>
        <dbReference type="PROSITE" id="PS51192"/>
    </source>
</evidence>
<keyword evidence="3" id="KW-0347">Helicase</keyword>
<dbReference type="Pfam" id="PF04851">
    <property type="entry name" value="ResIII"/>
    <property type="match status" value="1"/>
</dbReference>
<keyword evidence="1" id="KW-0472">Membrane</keyword>
<dbReference type="PANTHER" id="PTHR47396">
    <property type="entry name" value="TYPE I RESTRICTION ENZYME ECOKI R PROTEIN"/>
    <property type="match status" value="1"/>
</dbReference>
<dbReference type="GO" id="GO:0005524">
    <property type="term" value="F:ATP binding"/>
    <property type="evidence" value="ECO:0007669"/>
    <property type="project" value="InterPro"/>
</dbReference>
<feature type="transmembrane region" description="Helical" evidence="1">
    <location>
        <begin position="736"/>
        <end position="755"/>
    </location>
</feature>
<evidence type="ECO:0000313" key="3">
    <source>
        <dbReference type="EMBL" id="MBG6088069.1"/>
    </source>
</evidence>
<keyword evidence="3" id="KW-0378">Hydrolase</keyword>
<dbReference type="CDD" id="cd18785">
    <property type="entry name" value="SF2_C"/>
    <property type="match status" value="1"/>
</dbReference>
<accession>A0A931GQ39</accession>
<keyword evidence="4" id="KW-1185">Reference proteome</keyword>
<dbReference type="InterPro" id="IPR014001">
    <property type="entry name" value="Helicase_ATP-bd"/>
</dbReference>
<dbReference type="InterPro" id="IPR027417">
    <property type="entry name" value="P-loop_NTPase"/>
</dbReference>
<dbReference type="PANTHER" id="PTHR47396:SF1">
    <property type="entry name" value="ATP-DEPENDENT HELICASE IRC3-RELATED"/>
    <property type="match status" value="1"/>
</dbReference>